<dbReference type="PANTHER" id="PTHR36688">
    <property type="entry name" value="ENDO/EXONUCLEASE/PHOSPHATASE DOMAIN-CONTAINING PROTEIN"/>
    <property type="match status" value="1"/>
</dbReference>
<name>A0ABY6LGF2_9ARAC</name>
<dbReference type="Pfam" id="PF14529">
    <property type="entry name" value="Exo_endo_phos_2"/>
    <property type="match status" value="1"/>
</dbReference>
<proteinExistence type="predicted"/>
<reference evidence="2 3" key="1">
    <citation type="submission" date="2022-01" db="EMBL/GenBank/DDBJ databases">
        <title>A chromosomal length assembly of Cordylochernes scorpioides.</title>
        <authorList>
            <person name="Zeh D."/>
            <person name="Zeh J."/>
        </authorList>
    </citation>
    <scope>NUCLEOTIDE SEQUENCE [LARGE SCALE GENOMIC DNA]</scope>
    <source>
        <strain evidence="2">IN4F17</strain>
        <tissue evidence="2">Whole Body</tissue>
    </source>
</reference>
<gene>
    <name evidence="2" type="ORF">LAZ67_18001162</name>
</gene>
<dbReference type="PANTHER" id="PTHR36688:SF2">
    <property type="entry name" value="ENDONUCLEASE_EXONUCLEASE_PHOSPHATASE DOMAIN-CONTAINING PROTEIN"/>
    <property type="match status" value="1"/>
</dbReference>
<dbReference type="InterPro" id="IPR036691">
    <property type="entry name" value="Endo/exonu/phosph_ase_sf"/>
</dbReference>
<dbReference type="Proteomes" id="UP001235939">
    <property type="component" value="Chromosome 18"/>
</dbReference>
<sequence>MFIFENEQFPTALTTMIKYWLITEDLPLPGYISKTAQYNIRAVCKHQSWGCFLNNTEGSILSTFIDDNNLTIVSHGPTYISHSYGTLQKLDLTITSPSMQQFIKNSTLKNIRSDHLSLLTEISTSLLKSSQRLFWNYKKASWNSFKTSIDSLLSKIPLNFSLEDRWKNWKSAVLISAKQNIPRGNRKFYILGYREVLDLLKDEIEDRNQEFTKTLLRTTPSSEITITLLQKLSLRPTKSNRISGLNYALQLTQKLATQNYGDC</sequence>
<organism evidence="2 3">
    <name type="scientific">Cordylochernes scorpioides</name>
    <dbReference type="NCBI Taxonomy" id="51811"/>
    <lineage>
        <taxon>Eukaryota</taxon>
        <taxon>Metazoa</taxon>
        <taxon>Ecdysozoa</taxon>
        <taxon>Arthropoda</taxon>
        <taxon>Chelicerata</taxon>
        <taxon>Arachnida</taxon>
        <taxon>Pseudoscorpiones</taxon>
        <taxon>Cheliferoidea</taxon>
        <taxon>Chernetidae</taxon>
        <taxon>Cordylochernes</taxon>
    </lineage>
</organism>
<evidence type="ECO:0000313" key="3">
    <source>
        <dbReference type="Proteomes" id="UP001235939"/>
    </source>
</evidence>
<feature type="domain" description="Endonuclease/exonuclease/phosphatase" evidence="1">
    <location>
        <begin position="45"/>
        <end position="117"/>
    </location>
</feature>
<dbReference type="InterPro" id="IPR052560">
    <property type="entry name" value="RdDP_mobile_element"/>
</dbReference>
<protein>
    <recommendedName>
        <fullName evidence="1">Endonuclease/exonuclease/phosphatase domain-containing protein</fullName>
    </recommendedName>
</protein>
<evidence type="ECO:0000259" key="1">
    <source>
        <dbReference type="Pfam" id="PF14529"/>
    </source>
</evidence>
<keyword evidence="3" id="KW-1185">Reference proteome</keyword>
<dbReference type="InterPro" id="IPR005135">
    <property type="entry name" value="Endo/exonuclease/phosphatase"/>
</dbReference>
<dbReference type="SUPFAM" id="SSF56219">
    <property type="entry name" value="DNase I-like"/>
    <property type="match status" value="1"/>
</dbReference>
<dbReference type="EMBL" id="CP092880">
    <property type="protein sequence ID" value="UYV79944.1"/>
    <property type="molecule type" value="Genomic_DNA"/>
</dbReference>
<evidence type="ECO:0000313" key="2">
    <source>
        <dbReference type="EMBL" id="UYV79944.1"/>
    </source>
</evidence>
<accession>A0ABY6LGF2</accession>
<dbReference type="Gene3D" id="3.60.10.10">
    <property type="entry name" value="Endonuclease/exonuclease/phosphatase"/>
    <property type="match status" value="1"/>
</dbReference>